<comment type="similarity">
    <text evidence="1">Belongs to the CdaR family.</text>
</comment>
<evidence type="ECO:0000259" key="3">
    <source>
        <dbReference type="Pfam" id="PF14361"/>
    </source>
</evidence>
<dbReference type="InterPro" id="IPR025736">
    <property type="entry name" value="PucR_C-HTH_dom"/>
</dbReference>
<dbReference type="Gene3D" id="1.10.10.2840">
    <property type="entry name" value="PucR C-terminal helix-turn-helix domain"/>
    <property type="match status" value="1"/>
</dbReference>
<dbReference type="Pfam" id="PF17853">
    <property type="entry name" value="GGDEF_2"/>
    <property type="match status" value="1"/>
</dbReference>
<dbReference type="RefSeq" id="WP_116160818.1">
    <property type="nucleotide sequence ID" value="NZ_JACHJY010000001.1"/>
</dbReference>
<dbReference type="InterPro" id="IPR025751">
    <property type="entry name" value="RsbRD_N_dom"/>
</dbReference>
<evidence type="ECO:0000256" key="1">
    <source>
        <dbReference type="ARBA" id="ARBA00006754"/>
    </source>
</evidence>
<dbReference type="InterPro" id="IPR041522">
    <property type="entry name" value="CdaR_GGDEF"/>
</dbReference>
<comment type="caution">
    <text evidence="5">The sequence shown here is derived from an EMBL/GenBank/DDBJ whole genome shotgun (WGS) entry which is preliminary data.</text>
</comment>
<protein>
    <recommendedName>
        <fullName evidence="7">PucR family transcriptional regulator</fullName>
    </recommendedName>
</protein>
<dbReference type="AlphaFoldDB" id="A0A7W7TUB0"/>
<feature type="domain" description="PucR C-terminal helix-turn-helix" evidence="2">
    <location>
        <begin position="343"/>
        <end position="401"/>
    </location>
</feature>
<dbReference type="PANTHER" id="PTHR33744:SF1">
    <property type="entry name" value="DNA-BINDING TRANSCRIPTIONAL ACTIVATOR ADER"/>
    <property type="match status" value="1"/>
</dbReference>
<dbReference type="InterPro" id="IPR051448">
    <property type="entry name" value="CdaR-like_regulators"/>
</dbReference>
<dbReference type="InterPro" id="IPR042070">
    <property type="entry name" value="PucR_C-HTH_sf"/>
</dbReference>
<reference evidence="5 6" key="1">
    <citation type="submission" date="2020-08" db="EMBL/GenBank/DDBJ databases">
        <title>Genomic Encyclopedia of Type Strains, Phase III (KMG-III): the genomes of soil and plant-associated and newly described type strains.</title>
        <authorList>
            <person name="Whitman W."/>
        </authorList>
    </citation>
    <scope>NUCLEOTIDE SEQUENCE [LARGE SCALE GENOMIC DNA]</scope>
    <source>
        <strain evidence="5 6">SFB5A</strain>
    </source>
</reference>
<dbReference type="EMBL" id="JACHJY010000001">
    <property type="protein sequence ID" value="MBB4979271.1"/>
    <property type="molecule type" value="Genomic_DNA"/>
</dbReference>
<dbReference type="Pfam" id="PF13556">
    <property type="entry name" value="HTH_30"/>
    <property type="match status" value="1"/>
</dbReference>
<evidence type="ECO:0000313" key="6">
    <source>
        <dbReference type="Proteomes" id="UP000582643"/>
    </source>
</evidence>
<accession>A0A7W7TUB0</accession>
<feature type="domain" description="RsbT co-antagonist protein RsbRD N-terminal" evidence="3">
    <location>
        <begin position="32"/>
        <end position="170"/>
    </location>
</feature>
<sequence>MGALLSEESTGTGKEPVDAARRLATALLGRLPQLAEETTHRIREELSVYQAAGPTTRDELYTTVRDNIEFTLRRLAREEHVPLDAPRRTGRLRAEQGVPLSAVQSAFRIGYQNFWGAMVAEAGRTGIVTDAELVAMAGDVWRFNDESVTAVVNAYNERAAALTVQRDQQRSALVDCVLRGGMGNPGSVLEAADLLTLPYDGTFAVVVAQVPGLARQALPDIEPALRDQDMGSAWRLTPDAQIGIVSMRGDDEAMGRLVETLRLLTVQRAGVSPRYTRLDQTPQALHLAQVALAGAAPQDETVSLFDDAPLPMLVVSAPSTASRIGHQVLGELMDLPEAQRDQLLHTMSTYFRVDGSAEKAAKLLFCHANTVRYRLRRIEQLSGRSFERRLDSAELYIALQALLRLPEVVRDPLE</sequence>
<name>A0A7W7TUB0_9ACTN</name>
<evidence type="ECO:0000313" key="5">
    <source>
        <dbReference type="EMBL" id="MBB4979271.1"/>
    </source>
</evidence>
<gene>
    <name evidence="5" type="ORF">GGE06_000159</name>
</gene>
<evidence type="ECO:0008006" key="7">
    <source>
        <dbReference type="Google" id="ProtNLM"/>
    </source>
</evidence>
<dbReference type="PANTHER" id="PTHR33744">
    <property type="entry name" value="CARBOHYDRATE DIACID REGULATOR"/>
    <property type="match status" value="1"/>
</dbReference>
<dbReference type="Pfam" id="PF14361">
    <property type="entry name" value="RsbRD_N"/>
    <property type="match status" value="1"/>
</dbReference>
<proteinExistence type="inferred from homology"/>
<evidence type="ECO:0000259" key="4">
    <source>
        <dbReference type="Pfam" id="PF17853"/>
    </source>
</evidence>
<evidence type="ECO:0000259" key="2">
    <source>
        <dbReference type="Pfam" id="PF13556"/>
    </source>
</evidence>
<dbReference type="Proteomes" id="UP000582643">
    <property type="component" value="Unassembled WGS sequence"/>
</dbReference>
<feature type="domain" description="CdaR GGDEF-like" evidence="4">
    <location>
        <begin position="185"/>
        <end position="292"/>
    </location>
</feature>
<keyword evidence="6" id="KW-1185">Reference proteome</keyword>
<organism evidence="5 6">
    <name type="scientific">Streptomyces nymphaeiformis</name>
    <dbReference type="NCBI Taxonomy" id="2663842"/>
    <lineage>
        <taxon>Bacteria</taxon>
        <taxon>Bacillati</taxon>
        <taxon>Actinomycetota</taxon>
        <taxon>Actinomycetes</taxon>
        <taxon>Kitasatosporales</taxon>
        <taxon>Streptomycetaceae</taxon>
        <taxon>Streptomyces</taxon>
    </lineage>
</organism>